<proteinExistence type="inferred from homology"/>
<accession>A0A6A6GKH0</accession>
<evidence type="ECO:0000259" key="7">
    <source>
        <dbReference type="Pfam" id="PF20684"/>
    </source>
</evidence>
<keyword evidence="9" id="KW-1185">Reference proteome</keyword>
<feature type="non-terminal residue" evidence="8">
    <location>
        <position position="1"/>
    </location>
</feature>
<dbReference type="EMBL" id="ML992503">
    <property type="protein sequence ID" value="KAF2226147.1"/>
    <property type="molecule type" value="Genomic_DNA"/>
</dbReference>
<dbReference type="InterPro" id="IPR052337">
    <property type="entry name" value="SAT4-like"/>
</dbReference>
<dbReference type="AlphaFoldDB" id="A0A6A6GKH0"/>
<evidence type="ECO:0000256" key="1">
    <source>
        <dbReference type="ARBA" id="ARBA00004141"/>
    </source>
</evidence>
<comment type="subcellular location">
    <subcellularLocation>
        <location evidence="1">Membrane</location>
        <topology evidence="1">Multi-pass membrane protein</topology>
    </subcellularLocation>
</comment>
<evidence type="ECO:0000313" key="9">
    <source>
        <dbReference type="Proteomes" id="UP000799538"/>
    </source>
</evidence>
<feature type="transmembrane region" description="Helical" evidence="6">
    <location>
        <begin position="40"/>
        <end position="61"/>
    </location>
</feature>
<feature type="transmembrane region" description="Helical" evidence="6">
    <location>
        <begin position="208"/>
        <end position="230"/>
    </location>
</feature>
<feature type="domain" description="Rhodopsin" evidence="7">
    <location>
        <begin position="22"/>
        <end position="264"/>
    </location>
</feature>
<evidence type="ECO:0000256" key="6">
    <source>
        <dbReference type="SAM" id="Phobius"/>
    </source>
</evidence>
<feature type="transmembrane region" description="Helical" evidence="6">
    <location>
        <begin position="12"/>
        <end position="28"/>
    </location>
</feature>
<dbReference type="Pfam" id="PF20684">
    <property type="entry name" value="Fung_rhodopsin"/>
    <property type="match status" value="1"/>
</dbReference>
<reference evidence="9" key="1">
    <citation type="journal article" date="2020" name="Stud. Mycol.">
        <title>101 Dothideomycetes genomes: A test case for predicting lifestyles and emergence of pathogens.</title>
        <authorList>
            <person name="Haridas S."/>
            <person name="Albert R."/>
            <person name="Binder M."/>
            <person name="Bloem J."/>
            <person name="LaButti K."/>
            <person name="Salamov A."/>
            <person name="Andreopoulos B."/>
            <person name="Baker S."/>
            <person name="Barry K."/>
            <person name="Bills G."/>
            <person name="Bluhm B."/>
            <person name="Cannon C."/>
            <person name="Castanera R."/>
            <person name="Culley D."/>
            <person name="Daum C."/>
            <person name="Ezra D."/>
            <person name="Gonzalez J."/>
            <person name="Henrissat B."/>
            <person name="Kuo A."/>
            <person name="Liang C."/>
            <person name="Lipzen A."/>
            <person name="Lutzoni F."/>
            <person name="Magnuson J."/>
            <person name="Mondo S."/>
            <person name="Nolan M."/>
            <person name="Ohm R."/>
            <person name="Pangilinan J."/>
            <person name="Park H.-J."/>
            <person name="Ramirez L."/>
            <person name="Alfaro M."/>
            <person name="Sun H."/>
            <person name="Tritt A."/>
            <person name="Yoshinaga Y."/>
            <person name="Zwiers L.-H."/>
            <person name="Turgeon B."/>
            <person name="Goodwin S."/>
            <person name="Spatafora J."/>
            <person name="Crous P."/>
            <person name="Grigoriev I."/>
        </authorList>
    </citation>
    <scope>NUCLEOTIDE SEQUENCE [LARGE SCALE GENOMIC DNA]</scope>
    <source>
        <strain evidence="9">CECT 20119</strain>
    </source>
</reference>
<feature type="transmembrane region" description="Helical" evidence="6">
    <location>
        <begin position="99"/>
        <end position="115"/>
    </location>
</feature>
<protein>
    <recommendedName>
        <fullName evidence="7">Rhodopsin domain-containing protein</fullName>
    </recommendedName>
</protein>
<feature type="transmembrane region" description="Helical" evidence="6">
    <location>
        <begin position="127"/>
        <end position="148"/>
    </location>
</feature>
<feature type="non-terminal residue" evidence="8">
    <location>
        <position position="277"/>
    </location>
</feature>
<keyword evidence="4 6" id="KW-0472">Membrane</keyword>
<sequence length="277" mass="31086">FWRNLETESYTLMSVGLAMIALRTYARIKKLGLNGLQADDYVMLTAIVWYVMTVVGLNGLAQSAGTALAVPGEDVFALSEEVVEARQYGAKITFMAEQGMLNVIWTLKACMLIMYSRLTFAATNHLFVRILSIYTAVGWVACQLTLFLECRPFNSYWQIAPSPDMNCMVYWTFAAVQCTFNISSDLAMLCVPLPMVIGVKVPLRQKMILIVLFSMGIFVIGAAILTKVAFWKDVYDINFMYWYIREASVAVYVSNLPCIWPLIREAVPGVRSFFGGS</sequence>
<organism evidence="8 9">
    <name type="scientific">Elsinoe ampelina</name>
    <dbReference type="NCBI Taxonomy" id="302913"/>
    <lineage>
        <taxon>Eukaryota</taxon>
        <taxon>Fungi</taxon>
        <taxon>Dikarya</taxon>
        <taxon>Ascomycota</taxon>
        <taxon>Pezizomycotina</taxon>
        <taxon>Dothideomycetes</taxon>
        <taxon>Dothideomycetidae</taxon>
        <taxon>Myriangiales</taxon>
        <taxon>Elsinoaceae</taxon>
        <taxon>Elsinoe</taxon>
    </lineage>
</organism>
<comment type="similarity">
    <text evidence="5">Belongs to the SAT4 family.</text>
</comment>
<keyword evidence="2 6" id="KW-0812">Transmembrane</keyword>
<feature type="transmembrane region" description="Helical" evidence="6">
    <location>
        <begin position="242"/>
        <end position="263"/>
    </location>
</feature>
<evidence type="ECO:0000313" key="8">
    <source>
        <dbReference type="EMBL" id="KAF2226147.1"/>
    </source>
</evidence>
<dbReference type="PANTHER" id="PTHR33048">
    <property type="entry name" value="PTH11-LIKE INTEGRAL MEMBRANE PROTEIN (AFU_ORTHOLOGUE AFUA_5G11245)"/>
    <property type="match status" value="1"/>
</dbReference>
<dbReference type="InterPro" id="IPR049326">
    <property type="entry name" value="Rhodopsin_dom_fungi"/>
</dbReference>
<evidence type="ECO:0000256" key="3">
    <source>
        <dbReference type="ARBA" id="ARBA00022989"/>
    </source>
</evidence>
<name>A0A6A6GKH0_9PEZI</name>
<dbReference type="OrthoDB" id="3903189at2759"/>
<gene>
    <name evidence="8" type="ORF">BDZ85DRAFT_165620</name>
</gene>
<evidence type="ECO:0000256" key="5">
    <source>
        <dbReference type="ARBA" id="ARBA00038359"/>
    </source>
</evidence>
<dbReference type="GO" id="GO:0016020">
    <property type="term" value="C:membrane"/>
    <property type="evidence" value="ECO:0007669"/>
    <property type="project" value="UniProtKB-SubCell"/>
</dbReference>
<dbReference type="PANTHER" id="PTHR33048:SF149">
    <property type="entry name" value="UBID FAMILY DECARBOXYLASE"/>
    <property type="match status" value="1"/>
</dbReference>
<evidence type="ECO:0000256" key="4">
    <source>
        <dbReference type="ARBA" id="ARBA00023136"/>
    </source>
</evidence>
<keyword evidence="3 6" id="KW-1133">Transmembrane helix</keyword>
<evidence type="ECO:0000256" key="2">
    <source>
        <dbReference type="ARBA" id="ARBA00022692"/>
    </source>
</evidence>
<dbReference type="Proteomes" id="UP000799538">
    <property type="component" value="Unassembled WGS sequence"/>
</dbReference>